<name>A0AAV5A982_9AGAM</name>
<dbReference type="InterPro" id="IPR036047">
    <property type="entry name" value="F-box-like_dom_sf"/>
</dbReference>
<evidence type="ECO:0000313" key="2">
    <source>
        <dbReference type="Proteomes" id="UP001050691"/>
    </source>
</evidence>
<comment type="caution">
    <text evidence="1">The sequence shown here is derived from an EMBL/GenBank/DDBJ whole genome shotgun (WGS) entry which is preliminary data.</text>
</comment>
<dbReference type="SUPFAM" id="SSF81383">
    <property type="entry name" value="F-box domain"/>
    <property type="match status" value="1"/>
</dbReference>
<evidence type="ECO:0000313" key="1">
    <source>
        <dbReference type="EMBL" id="GJJ11174.1"/>
    </source>
</evidence>
<gene>
    <name evidence="1" type="ORF">Clacol_005406</name>
</gene>
<sequence length="449" mass="52160">MSPTSRLVLPVEIYDEIIYFITSTKDLLNVALTCRQLCALIIPDHIDYRVVVCSTFDSFVWEHFLNNPRLAKRMHSIKLDDIKFHGTETGERRIIPRELQLRSMRQDDAELKGGWQLKALAFTKSILIMKDLYSFDHMGPYSAFLLFAYLSHCATGLRIFNRTNILSMINNLLENNHSLKSVTLFLWDNHFEFIPLPRFLLDANWSKIHTLALGGDFTVFEDDIDFQLRISQTQSFFSKHASLEKVRFRHLRNIPIYPGTIQPDMLPKLHTLDLDFEMVYPLSELIPENVLIRLVNLSANLSNVPDSFITSGHLKNIRRLYTKITSYDRIPLLLEAIPNIERLHVDFSTDRQDGDLGGIDIDIDFTKHSKYLTHLSLLFPSRAEVSAPEKYALELDKLEFIHFSSFTTAFNPWFQVIRSPSGTTSLERHREESDEWAQHLWMGFDSSFD</sequence>
<proteinExistence type="predicted"/>
<dbReference type="Proteomes" id="UP001050691">
    <property type="component" value="Unassembled WGS sequence"/>
</dbReference>
<dbReference type="EMBL" id="BPWL01000006">
    <property type="protein sequence ID" value="GJJ11174.1"/>
    <property type="molecule type" value="Genomic_DNA"/>
</dbReference>
<keyword evidence="2" id="KW-1185">Reference proteome</keyword>
<organism evidence="1 2">
    <name type="scientific">Clathrus columnatus</name>
    <dbReference type="NCBI Taxonomy" id="1419009"/>
    <lineage>
        <taxon>Eukaryota</taxon>
        <taxon>Fungi</taxon>
        <taxon>Dikarya</taxon>
        <taxon>Basidiomycota</taxon>
        <taxon>Agaricomycotina</taxon>
        <taxon>Agaricomycetes</taxon>
        <taxon>Phallomycetidae</taxon>
        <taxon>Phallales</taxon>
        <taxon>Clathraceae</taxon>
        <taxon>Clathrus</taxon>
    </lineage>
</organism>
<evidence type="ECO:0008006" key="3">
    <source>
        <dbReference type="Google" id="ProtNLM"/>
    </source>
</evidence>
<protein>
    <recommendedName>
        <fullName evidence="3">F-box domain-containing protein</fullName>
    </recommendedName>
</protein>
<accession>A0AAV5A982</accession>
<reference evidence="1" key="1">
    <citation type="submission" date="2021-10" db="EMBL/GenBank/DDBJ databases">
        <title>De novo Genome Assembly of Clathrus columnatus (Basidiomycota, Fungi) Using Illumina and Nanopore Sequence Data.</title>
        <authorList>
            <person name="Ogiso-Tanaka E."/>
            <person name="Itagaki H."/>
            <person name="Hosoya T."/>
            <person name="Hosaka K."/>
        </authorList>
    </citation>
    <scope>NUCLEOTIDE SEQUENCE</scope>
    <source>
        <strain evidence="1">MO-923</strain>
    </source>
</reference>
<dbReference type="AlphaFoldDB" id="A0AAV5A982"/>